<evidence type="ECO:0000313" key="9">
    <source>
        <dbReference type="EMBL" id="MBC8576983.1"/>
    </source>
</evidence>
<dbReference type="CDD" id="cd06550">
    <property type="entry name" value="TM_ABC_iron-siderophores_like"/>
    <property type="match status" value="1"/>
</dbReference>
<feature type="transmembrane region" description="Helical" evidence="8">
    <location>
        <begin position="115"/>
        <end position="134"/>
    </location>
</feature>
<evidence type="ECO:0000256" key="6">
    <source>
        <dbReference type="ARBA" id="ARBA00022989"/>
    </source>
</evidence>
<dbReference type="EMBL" id="JACRTB010000019">
    <property type="protein sequence ID" value="MBC8576983.1"/>
    <property type="molecule type" value="Genomic_DNA"/>
</dbReference>
<dbReference type="Proteomes" id="UP000658131">
    <property type="component" value="Unassembled WGS sequence"/>
</dbReference>
<comment type="subcellular location">
    <subcellularLocation>
        <location evidence="1">Cell membrane</location>
        <topology evidence="1">Multi-pass membrane protein</topology>
    </subcellularLocation>
</comment>
<feature type="transmembrane region" description="Helical" evidence="8">
    <location>
        <begin position="302"/>
        <end position="321"/>
    </location>
</feature>
<keyword evidence="5 8" id="KW-0812">Transmembrane</keyword>
<feature type="transmembrane region" description="Helical" evidence="8">
    <location>
        <begin position="272"/>
        <end position="296"/>
    </location>
</feature>
<dbReference type="Pfam" id="PF01032">
    <property type="entry name" value="FecCD"/>
    <property type="match status" value="1"/>
</dbReference>
<feature type="transmembrane region" description="Helical" evidence="8">
    <location>
        <begin position="232"/>
        <end position="260"/>
    </location>
</feature>
<keyword evidence="4" id="KW-1003">Cell membrane</keyword>
<protein>
    <submittedName>
        <fullName evidence="9">Iron ABC transporter permease</fullName>
    </submittedName>
</protein>
<keyword evidence="7 8" id="KW-0472">Membrane</keyword>
<reference evidence="9 10" key="1">
    <citation type="submission" date="2020-08" db="EMBL/GenBank/DDBJ databases">
        <title>Genome public.</title>
        <authorList>
            <person name="Liu C."/>
            <person name="Sun Q."/>
        </authorList>
    </citation>
    <scope>NUCLEOTIDE SEQUENCE [LARGE SCALE GENOMIC DNA]</scope>
    <source>
        <strain evidence="9 10">BX1</strain>
    </source>
</reference>
<comment type="similarity">
    <text evidence="2">Belongs to the binding-protein-dependent transport system permease family. FecCD subfamily.</text>
</comment>
<evidence type="ECO:0000256" key="4">
    <source>
        <dbReference type="ARBA" id="ARBA00022475"/>
    </source>
</evidence>
<evidence type="ECO:0000256" key="7">
    <source>
        <dbReference type="ARBA" id="ARBA00023136"/>
    </source>
</evidence>
<feature type="transmembrane region" description="Helical" evidence="8">
    <location>
        <begin position="57"/>
        <end position="77"/>
    </location>
</feature>
<keyword evidence="3" id="KW-0813">Transport</keyword>
<evidence type="ECO:0000256" key="8">
    <source>
        <dbReference type="SAM" id="Phobius"/>
    </source>
</evidence>
<dbReference type="InterPro" id="IPR000522">
    <property type="entry name" value="ABC_transptr_permease_BtuC"/>
</dbReference>
<name>A0ABR7NKQ4_9FIRM</name>
<dbReference type="InterPro" id="IPR037294">
    <property type="entry name" value="ABC_BtuC-like"/>
</dbReference>
<accession>A0ABR7NKQ4</accession>
<evidence type="ECO:0000313" key="10">
    <source>
        <dbReference type="Proteomes" id="UP000658131"/>
    </source>
</evidence>
<evidence type="ECO:0000256" key="2">
    <source>
        <dbReference type="ARBA" id="ARBA00007935"/>
    </source>
</evidence>
<keyword evidence="10" id="KW-1185">Reference proteome</keyword>
<evidence type="ECO:0000256" key="3">
    <source>
        <dbReference type="ARBA" id="ARBA00022448"/>
    </source>
</evidence>
<feature type="transmembrane region" description="Helical" evidence="8">
    <location>
        <begin position="89"/>
        <end position="109"/>
    </location>
</feature>
<gene>
    <name evidence="9" type="ORF">H8717_11275</name>
</gene>
<sequence>MGTDKRPALALAGLACLAAALLSVCLGAAKISPAELLAALFSGGQTPAAGIVRYVRLPRTAACLAAGAALAVSGAIIQSVLANPLASPNIIGVNAGAGLMVGLCCAFLPTMGRGLSGAAFLGAMAAVLLVLGIARRIGASRMTVILAGVAVNAFLNAGTDAVVTLFPDAGIGSADFRVGGFSAVPTGRLWPAALLILMGVALSLTLANELDLLALGEETAHGLGLSVRRMQFLLLGIAAVLAGAAVSFAGQLGFVGLIVPHLARRLVGGGNGILLPMCALSGATLVTFCDLAARLLFAPYELPVGILLSLIGGPFFLMLLVRQRGGRLHD</sequence>
<evidence type="ECO:0000256" key="1">
    <source>
        <dbReference type="ARBA" id="ARBA00004651"/>
    </source>
</evidence>
<dbReference type="PANTHER" id="PTHR30472">
    <property type="entry name" value="FERRIC ENTEROBACTIN TRANSPORT SYSTEM PERMEASE PROTEIN"/>
    <property type="match status" value="1"/>
</dbReference>
<keyword evidence="6 8" id="KW-1133">Transmembrane helix</keyword>
<comment type="caution">
    <text evidence="9">The sequence shown here is derived from an EMBL/GenBank/DDBJ whole genome shotgun (WGS) entry which is preliminary data.</text>
</comment>
<organism evidence="9 10">
    <name type="scientific">Yanshouia hominis</name>
    <dbReference type="NCBI Taxonomy" id="2763673"/>
    <lineage>
        <taxon>Bacteria</taxon>
        <taxon>Bacillati</taxon>
        <taxon>Bacillota</taxon>
        <taxon>Clostridia</taxon>
        <taxon>Eubacteriales</taxon>
        <taxon>Oscillospiraceae</taxon>
        <taxon>Yanshouia</taxon>
    </lineage>
</organism>
<proteinExistence type="inferred from homology"/>
<dbReference type="SUPFAM" id="SSF81345">
    <property type="entry name" value="ABC transporter involved in vitamin B12 uptake, BtuC"/>
    <property type="match status" value="1"/>
</dbReference>
<dbReference type="Gene3D" id="1.10.3470.10">
    <property type="entry name" value="ABC transporter involved in vitamin B12 uptake, BtuC"/>
    <property type="match status" value="1"/>
</dbReference>
<evidence type="ECO:0000256" key="5">
    <source>
        <dbReference type="ARBA" id="ARBA00022692"/>
    </source>
</evidence>
<dbReference type="PANTHER" id="PTHR30472:SF25">
    <property type="entry name" value="ABC TRANSPORTER PERMEASE PROTEIN MJ0876-RELATED"/>
    <property type="match status" value="1"/>
</dbReference>